<accession>A0ABU5JA36</accession>
<organism evidence="1 2">
    <name type="scientific">Micromonospora sicca</name>
    <dbReference type="NCBI Taxonomy" id="2202420"/>
    <lineage>
        <taxon>Bacteria</taxon>
        <taxon>Bacillati</taxon>
        <taxon>Actinomycetota</taxon>
        <taxon>Actinomycetes</taxon>
        <taxon>Micromonosporales</taxon>
        <taxon>Micromonosporaceae</taxon>
        <taxon>Micromonospora</taxon>
    </lineage>
</organism>
<comment type="caution">
    <text evidence="1">The sequence shown here is derived from an EMBL/GenBank/DDBJ whole genome shotgun (WGS) entry which is preliminary data.</text>
</comment>
<gene>
    <name evidence="1" type="ORF">U2F25_08190</name>
</gene>
<dbReference type="EMBL" id="JAXOTQ010000008">
    <property type="protein sequence ID" value="MDZ5489448.1"/>
    <property type="molecule type" value="Genomic_DNA"/>
</dbReference>
<keyword evidence="2" id="KW-1185">Reference proteome</keyword>
<evidence type="ECO:0008006" key="3">
    <source>
        <dbReference type="Google" id="ProtNLM"/>
    </source>
</evidence>
<reference evidence="1 2" key="1">
    <citation type="submission" date="2023-12" db="EMBL/GenBank/DDBJ databases">
        <title>Micromonospora sp. nov., isolated from Atacama Desert.</title>
        <authorList>
            <person name="Carro L."/>
            <person name="Golinska P."/>
            <person name="Klenk H.-P."/>
            <person name="Goodfellow M."/>
        </authorList>
    </citation>
    <scope>NUCLEOTIDE SEQUENCE [LARGE SCALE GENOMIC DNA]</scope>
    <source>
        <strain evidence="1 2">4G53</strain>
    </source>
</reference>
<dbReference type="Proteomes" id="UP001290101">
    <property type="component" value="Unassembled WGS sequence"/>
</dbReference>
<evidence type="ECO:0000313" key="1">
    <source>
        <dbReference type="EMBL" id="MDZ5489448.1"/>
    </source>
</evidence>
<sequence length="156" mass="17559">MPKSEPQVEPLQEIHYRGQLARFRVPAHWTVEIDADNGDCFYDPDSPGTLRLNVLTFATPSTTRANFDVPHKEGRRVLETCALPSGCHMTVTETITAEDGEPLVLHTWRLGYQAGSLVHVYVFTYSYGLPLEAVQDELQLLDREIRLMHPAPATDV</sequence>
<protein>
    <recommendedName>
        <fullName evidence="3">SRPBCC family protein</fullName>
    </recommendedName>
</protein>
<name>A0ABU5JA36_9ACTN</name>
<proteinExistence type="predicted"/>
<dbReference type="RefSeq" id="WP_322439813.1">
    <property type="nucleotide sequence ID" value="NZ_JAXOTQ010000008.1"/>
</dbReference>
<evidence type="ECO:0000313" key="2">
    <source>
        <dbReference type="Proteomes" id="UP001290101"/>
    </source>
</evidence>